<feature type="compositionally biased region" description="Polar residues" evidence="1">
    <location>
        <begin position="447"/>
        <end position="456"/>
    </location>
</feature>
<evidence type="ECO:0000256" key="1">
    <source>
        <dbReference type="SAM" id="MobiDB-lite"/>
    </source>
</evidence>
<feature type="compositionally biased region" description="Polar residues" evidence="1">
    <location>
        <begin position="662"/>
        <end position="672"/>
    </location>
</feature>
<feature type="transmembrane region" description="Helical" evidence="2">
    <location>
        <begin position="362"/>
        <end position="379"/>
    </location>
</feature>
<feature type="compositionally biased region" description="Polar residues" evidence="1">
    <location>
        <begin position="540"/>
        <end position="558"/>
    </location>
</feature>
<feature type="transmembrane region" description="Helical" evidence="2">
    <location>
        <begin position="331"/>
        <end position="350"/>
    </location>
</feature>
<feature type="transmembrane region" description="Helical" evidence="2">
    <location>
        <begin position="28"/>
        <end position="47"/>
    </location>
</feature>
<feature type="compositionally biased region" description="Basic and acidic residues" evidence="1">
    <location>
        <begin position="759"/>
        <end position="774"/>
    </location>
</feature>
<reference evidence="4 5" key="1">
    <citation type="submission" date="2015-01" db="EMBL/GenBank/DDBJ databases">
        <title>Genome Assembly of Bacillus badius MTCC 1458.</title>
        <authorList>
            <person name="Verma A."/>
            <person name="Khatri I."/>
            <person name="Mual P."/>
            <person name="Subramanian S."/>
            <person name="Krishnamurthi S."/>
        </authorList>
    </citation>
    <scope>NUCLEOTIDE SEQUENCE [LARGE SCALE GENOMIC DNA]</scope>
    <source>
        <strain evidence="4 5">MTCC 1458</strain>
    </source>
</reference>
<dbReference type="InterPro" id="IPR058521">
    <property type="entry name" value="DUF8208"/>
</dbReference>
<evidence type="ECO:0000313" key="5">
    <source>
        <dbReference type="Proteomes" id="UP000031982"/>
    </source>
</evidence>
<keyword evidence="2" id="KW-0472">Membrane</keyword>
<feature type="domain" description="DUF8208" evidence="3">
    <location>
        <begin position="22"/>
        <end position="406"/>
    </location>
</feature>
<dbReference type="Proteomes" id="UP000031982">
    <property type="component" value="Unassembled WGS sequence"/>
</dbReference>
<gene>
    <name evidence="4" type="ORF">SD77_1837</name>
</gene>
<feature type="region of interest" description="Disordered" evidence="1">
    <location>
        <begin position="447"/>
        <end position="473"/>
    </location>
</feature>
<feature type="compositionally biased region" description="Polar residues" evidence="1">
    <location>
        <begin position="604"/>
        <end position="630"/>
    </location>
</feature>
<feature type="region of interest" description="Disordered" evidence="1">
    <location>
        <begin position="745"/>
        <end position="774"/>
    </location>
</feature>
<dbReference type="Pfam" id="PF26635">
    <property type="entry name" value="DUF8208"/>
    <property type="match status" value="1"/>
</dbReference>
<organism evidence="4 5">
    <name type="scientific">Bacillus badius</name>
    <dbReference type="NCBI Taxonomy" id="1455"/>
    <lineage>
        <taxon>Bacteria</taxon>
        <taxon>Bacillati</taxon>
        <taxon>Bacillota</taxon>
        <taxon>Bacilli</taxon>
        <taxon>Bacillales</taxon>
        <taxon>Bacillaceae</taxon>
        <taxon>Pseudobacillus</taxon>
    </lineage>
</organism>
<proteinExistence type="predicted"/>
<feature type="transmembrane region" description="Helical" evidence="2">
    <location>
        <begin position="273"/>
        <end position="294"/>
    </location>
</feature>
<feature type="region of interest" description="Disordered" evidence="1">
    <location>
        <begin position="486"/>
        <end position="587"/>
    </location>
</feature>
<keyword evidence="2" id="KW-0812">Transmembrane</keyword>
<accession>A0ABR5AR27</accession>
<feature type="compositionally biased region" description="Low complexity" evidence="1">
    <location>
        <begin position="574"/>
        <end position="587"/>
    </location>
</feature>
<dbReference type="InterPro" id="IPR058066">
    <property type="entry name" value="pXO2-14_N"/>
</dbReference>
<dbReference type="RefSeq" id="WP_041114329.1">
    <property type="nucleotide sequence ID" value="NZ_JARTHD010000042.1"/>
</dbReference>
<name>A0ABR5AR27_BACBA</name>
<protein>
    <recommendedName>
        <fullName evidence="3">DUF8208 domain-containing protein</fullName>
    </recommendedName>
</protein>
<evidence type="ECO:0000313" key="4">
    <source>
        <dbReference type="EMBL" id="KIL77085.1"/>
    </source>
</evidence>
<sequence length="774" mass="83480">MSDEQLIELYKKLDYILHISDGWLWQDFFRSIGGGLIFLLTWLNSFIENIVDKIITLNDFYSIEPVQEFMQTARPIVWGLFLLALMVLGVQFMLNKIDKRNEIILNVILAVSMVVLIPDLMTNMGKLTNSSVEQINPKDTSLASGMVKSNVADVLYYAQNDFKFSKDNKGGLPPQPSDKNNPKIGTTDFTNANRLSEKSLPYISFSEKLDLKEDDGWLTKEDWVKDLDEDTKKVLQKKLAATGNEDKFVVRDLRERQVIGTTLGQESYYRYHVNWGVLIFSLAVTAFAMVITIVKIGRSIFDLAFHQIFGMFVAVTDLTGGQRTKKILVEIMNTFAIIFIMMMLLKIFMMYAMWSNDLKDDIGGIGVLLLLVAGTWALIDAPDIVQRMLGIDAGLRSGSQALMGAYAGAKAAGAGVNATKKGIGGIGKAGVGLASAANFARRSVSGMMSKTPQELSKSGIPKMQTKPIPRSGQENAVDALGSIDEPKLDGISNLNDSPMLSKENNGTGTNLPDKDSALIGSIPHSGAGSVLDDTKEPNRAATNTGESTIPAQQSNQLSPKKETEPIPSGYSQMNSQATTSESTAAASVNSNSASVNLVQERDSGISSIPNTGIQSGSSSKPNGSTISSVDSAVKDKGGTAVPPINNDNIPPMPEMKRGTEPPVSSSTGTSNLLVRDDKGKGVDSSIPTGSQAANYGHKHATHPNTLIGGNRSVQEAKELIVRAGNSGFTLGQNIRRAGVGLARVTNVGNKPTKSTDQLGAKEIKPRPKREEPDE</sequence>
<keyword evidence="2" id="KW-1133">Transmembrane helix</keyword>
<feature type="region of interest" description="Disordered" evidence="1">
    <location>
        <begin position="166"/>
        <end position="185"/>
    </location>
</feature>
<feature type="compositionally biased region" description="Polar residues" evidence="1">
    <location>
        <begin position="746"/>
        <end position="757"/>
    </location>
</feature>
<dbReference type="NCBIfam" id="NF045890">
    <property type="entry name" value="conj_pls20_p028"/>
    <property type="match status" value="1"/>
</dbReference>
<feature type="compositionally biased region" description="Polar residues" evidence="1">
    <location>
        <begin position="492"/>
        <end position="510"/>
    </location>
</feature>
<evidence type="ECO:0000256" key="2">
    <source>
        <dbReference type="SAM" id="Phobius"/>
    </source>
</evidence>
<dbReference type="EMBL" id="JXLP01000018">
    <property type="protein sequence ID" value="KIL77085.1"/>
    <property type="molecule type" value="Genomic_DNA"/>
</dbReference>
<comment type="caution">
    <text evidence="4">The sequence shown here is derived from an EMBL/GenBank/DDBJ whole genome shotgun (WGS) entry which is preliminary data.</text>
</comment>
<feature type="region of interest" description="Disordered" evidence="1">
    <location>
        <begin position="604"/>
        <end position="709"/>
    </location>
</feature>
<evidence type="ECO:0000259" key="3">
    <source>
        <dbReference type="Pfam" id="PF26635"/>
    </source>
</evidence>
<keyword evidence="5" id="KW-1185">Reference proteome</keyword>
<feature type="transmembrane region" description="Helical" evidence="2">
    <location>
        <begin position="76"/>
        <end position="97"/>
    </location>
</feature>
<feature type="transmembrane region" description="Helical" evidence="2">
    <location>
        <begin position="103"/>
        <end position="121"/>
    </location>
</feature>